<dbReference type="GO" id="GO:0031145">
    <property type="term" value="P:anaphase-promoting complex-dependent catabolic process"/>
    <property type="evidence" value="ECO:0007669"/>
    <property type="project" value="TreeGrafter"/>
</dbReference>
<dbReference type="AlphaFoldDB" id="I0YYY9"/>
<dbReference type="GO" id="GO:0005737">
    <property type="term" value="C:cytoplasm"/>
    <property type="evidence" value="ECO:0007669"/>
    <property type="project" value="TreeGrafter"/>
</dbReference>
<evidence type="ECO:0000313" key="9">
    <source>
        <dbReference type="Proteomes" id="UP000007264"/>
    </source>
</evidence>
<evidence type="ECO:0000256" key="6">
    <source>
        <dbReference type="ARBA" id="ARBA00023306"/>
    </source>
</evidence>
<dbReference type="Pfam" id="PF12895">
    <property type="entry name" value="ANAPC3"/>
    <property type="match status" value="1"/>
</dbReference>
<evidence type="ECO:0000256" key="4">
    <source>
        <dbReference type="ARBA" id="ARBA00022786"/>
    </source>
</evidence>
<dbReference type="GO" id="GO:0016567">
    <property type="term" value="P:protein ubiquitination"/>
    <property type="evidence" value="ECO:0007669"/>
    <property type="project" value="TreeGrafter"/>
</dbReference>
<dbReference type="STRING" id="574566.I0YYY9"/>
<proteinExistence type="predicted"/>
<evidence type="ECO:0000256" key="2">
    <source>
        <dbReference type="ARBA" id="ARBA00022737"/>
    </source>
</evidence>
<comment type="caution">
    <text evidence="8">The sequence shown here is derived from an EMBL/GenBank/DDBJ whole genome shotgun (WGS) entry which is preliminary data.</text>
</comment>
<evidence type="ECO:0000256" key="3">
    <source>
        <dbReference type="ARBA" id="ARBA00022776"/>
    </source>
</evidence>
<evidence type="ECO:0000313" key="8">
    <source>
        <dbReference type="EMBL" id="EIE23608.1"/>
    </source>
</evidence>
<dbReference type="GeneID" id="17041600"/>
<dbReference type="Pfam" id="PF13432">
    <property type="entry name" value="TPR_16"/>
    <property type="match status" value="1"/>
</dbReference>
<dbReference type="PANTHER" id="PTHR12558:SF9">
    <property type="entry name" value="CELL DIVISION CYCLE PROTEIN 16 HOMOLOG"/>
    <property type="match status" value="1"/>
</dbReference>
<dbReference type="PROSITE" id="PS50293">
    <property type="entry name" value="TPR_REGION"/>
    <property type="match status" value="1"/>
</dbReference>
<keyword evidence="4" id="KW-0833">Ubl conjugation pathway</keyword>
<feature type="repeat" description="TPR" evidence="7">
    <location>
        <begin position="486"/>
        <end position="519"/>
    </location>
</feature>
<reference evidence="8 9" key="1">
    <citation type="journal article" date="2012" name="Genome Biol.">
        <title>The genome of the polar eukaryotic microalga coccomyxa subellipsoidea reveals traits of cold adaptation.</title>
        <authorList>
            <person name="Blanc G."/>
            <person name="Agarkova I."/>
            <person name="Grimwood J."/>
            <person name="Kuo A."/>
            <person name="Brueggeman A."/>
            <person name="Dunigan D."/>
            <person name="Gurnon J."/>
            <person name="Ladunga I."/>
            <person name="Lindquist E."/>
            <person name="Lucas S."/>
            <person name="Pangilinan J."/>
            <person name="Proschold T."/>
            <person name="Salamov A."/>
            <person name="Schmutz J."/>
            <person name="Weeks D."/>
            <person name="Yamada T."/>
            <person name="Claverie J.M."/>
            <person name="Grigoriev I."/>
            <person name="Van Etten J."/>
            <person name="Lomsadze A."/>
            <person name="Borodovsky M."/>
        </authorList>
    </citation>
    <scope>NUCLEOTIDE SEQUENCE [LARGE SCALE GENOMIC DNA]</scope>
    <source>
        <strain evidence="8 9">C-169</strain>
    </source>
</reference>
<dbReference type="Pfam" id="PF13181">
    <property type="entry name" value="TPR_8"/>
    <property type="match status" value="1"/>
</dbReference>
<evidence type="ECO:0000256" key="7">
    <source>
        <dbReference type="PROSITE-ProRule" id="PRU00339"/>
    </source>
</evidence>
<dbReference type="GO" id="GO:0051301">
    <property type="term" value="P:cell division"/>
    <property type="evidence" value="ECO:0007669"/>
    <property type="project" value="UniProtKB-KW"/>
</dbReference>
<keyword evidence="6" id="KW-0131">Cell cycle</keyword>
<dbReference type="InterPro" id="IPR011990">
    <property type="entry name" value="TPR-like_helical_dom_sf"/>
</dbReference>
<dbReference type="InterPro" id="IPR019734">
    <property type="entry name" value="TPR_rpt"/>
</dbReference>
<dbReference type="Gene3D" id="1.25.40.10">
    <property type="entry name" value="Tetratricopeptide repeat domain"/>
    <property type="match status" value="1"/>
</dbReference>
<name>I0YYY9_COCSC</name>
<dbReference type="RefSeq" id="XP_005648152.1">
    <property type="nucleotide sequence ID" value="XM_005648095.1"/>
</dbReference>
<organism evidence="8 9">
    <name type="scientific">Coccomyxa subellipsoidea (strain C-169)</name>
    <name type="common">Green microalga</name>
    <dbReference type="NCBI Taxonomy" id="574566"/>
    <lineage>
        <taxon>Eukaryota</taxon>
        <taxon>Viridiplantae</taxon>
        <taxon>Chlorophyta</taxon>
        <taxon>core chlorophytes</taxon>
        <taxon>Trebouxiophyceae</taxon>
        <taxon>Trebouxiophyceae incertae sedis</taxon>
        <taxon>Coccomyxaceae</taxon>
        <taxon>Coccomyxa</taxon>
        <taxon>Coccomyxa subellipsoidea</taxon>
    </lineage>
</organism>
<dbReference type="OrthoDB" id="10006270at2759"/>
<dbReference type="GO" id="GO:0045842">
    <property type="term" value="P:positive regulation of mitotic metaphase/anaphase transition"/>
    <property type="evidence" value="ECO:0007669"/>
    <property type="project" value="TreeGrafter"/>
</dbReference>
<keyword evidence="5 7" id="KW-0802">TPR repeat</keyword>
<sequence length="540" mass="61032">MERLCQRMRSLVHDCLAKHLYDSAIFYADKLVTMSNGASADVYTLAEAFYMGRQWRRALALLRNAGLIEADIRCRYLAARCLAEVKDWEECLNVLGGWDESELEALSMQDVALEEDIGQGVSHTSAMCLLRGRVYEALENRGRAIRWYKAALHMDPFCYEAFRALAEGHMLTSEEEAALRESLHYREEDRWLHLFYRAKCKKYDQQQTMEGTLETLEAPAPTPNSGKGGCGLVGNLDVAVCRAEWYFHLGGYQASIPHSRCPHALTSQLLDQDPYALEAMPVHLAAALELRKKNELFLRGHKLVEEYPDRAVSWFGVACYYLCIGRYENARRYFGKATTVDASFAPAWLGFGHAFAAQDESDQAMAAYRTAARLFPGLHLPLLGMGCEYARMNNTALAEQLLLSAHRMCPQDPLPCNELGCLLFRARSYDAAERWLSRALERVPGRLTEAWEPTVVNLGHTLRKQRRYSEAIQMLERALGLCPGQPGTYSALGYTYHLQGRMQEAIDNYHKALSLRPDDTFTAEMLTVAVEECADVELGF</sequence>
<dbReference type="SMART" id="SM00028">
    <property type="entry name" value="TPR"/>
    <property type="match status" value="7"/>
</dbReference>
<dbReference type="Proteomes" id="UP000007264">
    <property type="component" value="Unassembled WGS sequence"/>
</dbReference>
<dbReference type="Pfam" id="PF13424">
    <property type="entry name" value="TPR_12"/>
    <property type="match status" value="1"/>
</dbReference>
<dbReference type="SUPFAM" id="SSF48452">
    <property type="entry name" value="TPR-like"/>
    <property type="match status" value="2"/>
</dbReference>
<feature type="repeat" description="TPR" evidence="7">
    <location>
        <begin position="345"/>
        <end position="378"/>
    </location>
</feature>
<keyword evidence="3" id="KW-0498">Mitosis</keyword>
<dbReference type="EMBL" id="AGSI01000007">
    <property type="protein sequence ID" value="EIE23608.1"/>
    <property type="molecule type" value="Genomic_DNA"/>
</dbReference>
<evidence type="ECO:0000256" key="5">
    <source>
        <dbReference type="ARBA" id="ARBA00022803"/>
    </source>
</evidence>
<dbReference type="eggNOG" id="KOG1173">
    <property type="taxonomic scope" value="Eukaryota"/>
</dbReference>
<dbReference type="PANTHER" id="PTHR12558">
    <property type="entry name" value="CELL DIVISION CYCLE 16,23,27"/>
    <property type="match status" value="1"/>
</dbReference>
<evidence type="ECO:0000256" key="1">
    <source>
        <dbReference type="ARBA" id="ARBA00022618"/>
    </source>
</evidence>
<keyword evidence="2" id="KW-0677">Repeat</keyword>
<protein>
    <submittedName>
        <fullName evidence="8">TPR-like protein</fullName>
    </submittedName>
</protein>
<dbReference type="PROSITE" id="PS50005">
    <property type="entry name" value="TPR"/>
    <property type="match status" value="3"/>
</dbReference>
<dbReference type="GO" id="GO:0005680">
    <property type="term" value="C:anaphase-promoting complex"/>
    <property type="evidence" value="ECO:0007669"/>
    <property type="project" value="TreeGrafter"/>
</dbReference>
<accession>I0YYY9</accession>
<keyword evidence="1" id="KW-0132">Cell division</keyword>
<gene>
    <name evidence="8" type="ORF">COCSUDRAFT_15316</name>
</gene>
<dbReference type="KEGG" id="csl:COCSUDRAFT_15316"/>
<keyword evidence="9" id="KW-1185">Reference proteome</keyword>
<feature type="repeat" description="TPR" evidence="7">
    <location>
        <begin position="452"/>
        <end position="485"/>
    </location>
</feature>